<feature type="non-terminal residue" evidence="4">
    <location>
        <position position="1"/>
    </location>
</feature>
<evidence type="ECO:0000259" key="3">
    <source>
        <dbReference type="Pfam" id="PF11250"/>
    </source>
</evidence>
<keyword evidence="5" id="KW-1185">Reference proteome</keyword>
<evidence type="ECO:0000313" key="5">
    <source>
        <dbReference type="Proteomes" id="UP000428333"/>
    </source>
</evidence>
<comment type="similarity">
    <text evidence="1">Belongs to the fantastic four family.</text>
</comment>
<evidence type="ECO:0000256" key="1">
    <source>
        <dbReference type="ARBA" id="ARBA00008690"/>
    </source>
</evidence>
<feature type="domain" description="FAF" evidence="3">
    <location>
        <begin position="117"/>
        <end position="168"/>
    </location>
</feature>
<feature type="region of interest" description="Disordered" evidence="2">
    <location>
        <begin position="176"/>
        <end position="214"/>
    </location>
</feature>
<dbReference type="PANTHER" id="PTHR33155">
    <property type="entry name" value="FANTASTIC FOUR-LIKE PROTEIN (DUF3049)"/>
    <property type="match status" value="1"/>
</dbReference>
<gene>
    <name evidence="4" type="ORF">C3L33_12754</name>
</gene>
<dbReference type="OrthoDB" id="1916983at2759"/>
<name>A0A6A4L4Q9_9ERIC</name>
<dbReference type="InterPro" id="IPR046431">
    <property type="entry name" value="FAF_dom"/>
</dbReference>
<organism evidence="4 5">
    <name type="scientific">Rhododendron williamsianum</name>
    <dbReference type="NCBI Taxonomy" id="262921"/>
    <lineage>
        <taxon>Eukaryota</taxon>
        <taxon>Viridiplantae</taxon>
        <taxon>Streptophyta</taxon>
        <taxon>Embryophyta</taxon>
        <taxon>Tracheophyta</taxon>
        <taxon>Spermatophyta</taxon>
        <taxon>Magnoliopsida</taxon>
        <taxon>eudicotyledons</taxon>
        <taxon>Gunneridae</taxon>
        <taxon>Pentapetalae</taxon>
        <taxon>asterids</taxon>
        <taxon>Ericales</taxon>
        <taxon>Ericaceae</taxon>
        <taxon>Ericoideae</taxon>
        <taxon>Rhodoreae</taxon>
        <taxon>Rhododendron</taxon>
    </lineage>
</organism>
<dbReference type="Proteomes" id="UP000428333">
    <property type="component" value="Linkage Group LG07"/>
</dbReference>
<protein>
    <recommendedName>
        <fullName evidence="3">FAF domain-containing protein</fullName>
    </recommendedName>
</protein>
<dbReference type="EMBL" id="QEFC01001857">
    <property type="protein sequence ID" value="KAE9455346.1"/>
    <property type="molecule type" value="Genomic_DNA"/>
</dbReference>
<proteinExistence type="inferred from homology"/>
<feature type="compositionally biased region" description="Basic and acidic residues" evidence="2">
    <location>
        <begin position="93"/>
        <end position="109"/>
    </location>
</feature>
<feature type="compositionally biased region" description="Polar residues" evidence="2">
    <location>
        <begin position="76"/>
        <end position="90"/>
    </location>
</feature>
<dbReference type="AlphaFoldDB" id="A0A6A4L4Q9"/>
<feature type="compositionally biased region" description="Acidic residues" evidence="2">
    <location>
        <begin position="178"/>
        <end position="207"/>
    </location>
</feature>
<accession>A0A6A4L4Q9</accession>
<dbReference type="InterPro" id="IPR021410">
    <property type="entry name" value="FAF"/>
</dbReference>
<dbReference type="Pfam" id="PF11250">
    <property type="entry name" value="FAF"/>
    <property type="match status" value="1"/>
</dbReference>
<evidence type="ECO:0000256" key="2">
    <source>
        <dbReference type="SAM" id="MobiDB-lite"/>
    </source>
</evidence>
<sequence length="251" mass="27650">MSTVVFQGHQSCVEPQLLETRTLRLKLSTPKLSFFESIELALDKETSYVHPMTKKLSPSLSSKSLELCTENLGCETGTNMTETPDFSLSSPALEERENPVKSRLVEPRRAKNSQSSNFPPPLTTISGSSSMQVRAHREGGRLVIRAVEATSAHNYFQAERSNGRLRLSVWKDSFDPSEASEAEGIENEANGEENEGECEAEGNEEGDMNGICGEGGVEMGMGKFHQRPSRCKEGGHGNEGFCNWEPFWVAT</sequence>
<feature type="region of interest" description="Disordered" evidence="2">
    <location>
        <begin position="76"/>
        <end position="132"/>
    </location>
</feature>
<dbReference type="PANTHER" id="PTHR33155:SF8">
    <property type="entry name" value="PROTEIN FANTASTIC FOUR 1"/>
    <property type="match status" value="1"/>
</dbReference>
<reference evidence="4 5" key="1">
    <citation type="journal article" date="2019" name="Genome Biol. Evol.">
        <title>The Rhododendron genome and chromosomal organization provide insight into shared whole-genome duplications across the heath family (Ericaceae).</title>
        <authorList>
            <person name="Soza V.L."/>
            <person name="Lindsley D."/>
            <person name="Waalkes A."/>
            <person name="Ramage E."/>
            <person name="Patwardhan R.P."/>
            <person name="Burton J.N."/>
            <person name="Adey A."/>
            <person name="Kumar A."/>
            <person name="Qiu R."/>
            <person name="Shendure J."/>
            <person name="Hall B."/>
        </authorList>
    </citation>
    <scope>NUCLEOTIDE SEQUENCE [LARGE SCALE GENOMIC DNA]</scope>
    <source>
        <strain evidence="4">RSF 1966-606</strain>
    </source>
</reference>
<feature type="compositionally biased region" description="Polar residues" evidence="2">
    <location>
        <begin position="112"/>
        <end position="132"/>
    </location>
</feature>
<evidence type="ECO:0000313" key="4">
    <source>
        <dbReference type="EMBL" id="KAE9455346.1"/>
    </source>
</evidence>
<comment type="caution">
    <text evidence="4">The sequence shown here is derived from an EMBL/GenBank/DDBJ whole genome shotgun (WGS) entry which is preliminary data.</text>
</comment>